<evidence type="ECO:0008006" key="3">
    <source>
        <dbReference type="Google" id="ProtNLM"/>
    </source>
</evidence>
<accession>A0A8H6TM77</accession>
<dbReference type="OrthoDB" id="409121at2759"/>
<sequence>MSLPATFDAYVPSNLKQFFALAKLQPTYVAFSSLHNTVPADAEHAASLDYSRKMVPHEGFLHSLRCYYFALGILYGGFPSNSPGVPQIAAEELMQRLYHAALLHDLGWTDKPEGRTHLAAAMSFELHGGIMAFEHLAAHSPSLDAKQVGDIVQSIMLHTIAPDWPSGTSSATAMLLSLAAWFDVGGFDVEGPGSRDMLIDRETVREVEKEYPRGAFAKEASAIFGTEFKDKPDCLLSHYPGAGTSQRFYEWNP</sequence>
<reference evidence="1" key="1">
    <citation type="submission" date="2020-05" db="EMBL/GenBank/DDBJ databases">
        <title>Mycena genomes resolve the evolution of fungal bioluminescence.</title>
        <authorList>
            <person name="Tsai I.J."/>
        </authorList>
    </citation>
    <scope>NUCLEOTIDE SEQUENCE</scope>
    <source>
        <strain evidence="1">110903Hualien_Pintung</strain>
    </source>
</reference>
<evidence type="ECO:0000313" key="1">
    <source>
        <dbReference type="EMBL" id="KAF7319252.1"/>
    </source>
</evidence>
<protein>
    <recommendedName>
        <fullName evidence="3">HD domain-containing protein</fullName>
    </recommendedName>
</protein>
<organism evidence="1 2">
    <name type="scientific">Mycena chlorophos</name>
    <name type="common">Agaric fungus</name>
    <name type="synonym">Agaricus chlorophos</name>
    <dbReference type="NCBI Taxonomy" id="658473"/>
    <lineage>
        <taxon>Eukaryota</taxon>
        <taxon>Fungi</taxon>
        <taxon>Dikarya</taxon>
        <taxon>Basidiomycota</taxon>
        <taxon>Agaricomycotina</taxon>
        <taxon>Agaricomycetes</taxon>
        <taxon>Agaricomycetidae</taxon>
        <taxon>Agaricales</taxon>
        <taxon>Marasmiineae</taxon>
        <taxon>Mycenaceae</taxon>
        <taxon>Mycena</taxon>
    </lineage>
</organism>
<dbReference type="PANTHER" id="PTHR35569">
    <property type="entry name" value="CYANAMIDE HYDRATASE DDI2-RELATED"/>
    <property type="match status" value="1"/>
</dbReference>
<name>A0A8H6TM77_MYCCL</name>
<dbReference type="EMBL" id="JACAZE010000003">
    <property type="protein sequence ID" value="KAF7319252.1"/>
    <property type="molecule type" value="Genomic_DNA"/>
</dbReference>
<evidence type="ECO:0000313" key="2">
    <source>
        <dbReference type="Proteomes" id="UP000613580"/>
    </source>
</evidence>
<dbReference type="AlphaFoldDB" id="A0A8H6TM77"/>
<keyword evidence="2" id="KW-1185">Reference proteome</keyword>
<dbReference type="PANTHER" id="PTHR35569:SF1">
    <property type="entry name" value="CYANAMIDE HYDRATASE DDI2-RELATED"/>
    <property type="match status" value="1"/>
</dbReference>
<comment type="caution">
    <text evidence="1">The sequence shown here is derived from an EMBL/GenBank/DDBJ whole genome shotgun (WGS) entry which is preliminary data.</text>
</comment>
<dbReference type="SUPFAM" id="SSF109604">
    <property type="entry name" value="HD-domain/PDEase-like"/>
    <property type="match status" value="1"/>
</dbReference>
<dbReference type="Proteomes" id="UP000613580">
    <property type="component" value="Unassembled WGS sequence"/>
</dbReference>
<gene>
    <name evidence="1" type="ORF">HMN09_00262700</name>
</gene>
<proteinExistence type="predicted"/>